<organism evidence="2 3">
    <name type="scientific">Fusarium venenatum</name>
    <dbReference type="NCBI Taxonomy" id="56646"/>
    <lineage>
        <taxon>Eukaryota</taxon>
        <taxon>Fungi</taxon>
        <taxon>Dikarya</taxon>
        <taxon>Ascomycota</taxon>
        <taxon>Pezizomycotina</taxon>
        <taxon>Sordariomycetes</taxon>
        <taxon>Hypocreomycetidae</taxon>
        <taxon>Hypocreales</taxon>
        <taxon>Nectriaceae</taxon>
        <taxon>Fusarium</taxon>
    </lineage>
</organism>
<dbReference type="Proteomes" id="UP000245910">
    <property type="component" value="Chromosome III"/>
</dbReference>
<proteinExistence type="predicted"/>
<dbReference type="AlphaFoldDB" id="A0A2L2U5N6"/>
<evidence type="ECO:0000256" key="1">
    <source>
        <dbReference type="SAM" id="SignalP"/>
    </source>
</evidence>
<dbReference type="EMBL" id="LN649231">
    <property type="protein sequence ID" value="CEI70905.1"/>
    <property type="molecule type" value="Genomic_DNA"/>
</dbReference>
<sequence>MQFALVSILFALGVYAKNGFPDGPDCVSLGKGSDGLEIFRDNDGCCLLPARCGNEAGVNCRRENEGPNGLPINTKRVNFKIRHTKHDDSDAYPRIRDRPLYYKQLTGWTSLSSLHKLKDCVDNLFSRSSEKRTTRLLNYDYPVDRPYSCIRLLSRSGHNTISPTHNVTSLVVFMSEETVLVVARVFG</sequence>
<feature type="chain" id="PRO_5014643102" evidence="1">
    <location>
        <begin position="17"/>
        <end position="187"/>
    </location>
</feature>
<name>A0A2L2U5N6_9HYPO</name>
<accession>A0A2L2U5N6</accession>
<reference evidence="3" key="1">
    <citation type="submission" date="2014-10" db="EMBL/GenBank/DDBJ databases">
        <authorList>
            <person name="King R."/>
        </authorList>
    </citation>
    <scope>NUCLEOTIDE SEQUENCE [LARGE SCALE GENOMIC DNA]</scope>
    <source>
        <strain evidence="3">A3/5</strain>
    </source>
</reference>
<keyword evidence="3" id="KW-1185">Reference proteome</keyword>
<feature type="signal peptide" evidence="1">
    <location>
        <begin position="1"/>
        <end position="16"/>
    </location>
</feature>
<keyword evidence="1" id="KW-0732">Signal</keyword>
<evidence type="ECO:0000313" key="2">
    <source>
        <dbReference type="EMBL" id="CEI70905.1"/>
    </source>
</evidence>
<evidence type="ECO:0000313" key="3">
    <source>
        <dbReference type="Proteomes" id="UP000245910"/>
    </source>
</evidence>
<protein>
    <submittedName>
        <fullName evidence="2">Uncharacterized protein</fullName>
    </submittedName>
</protein>